<feature type="region of interest" description="Disordered" evidence="1">
    <location>
        <begin position="1605"/>
        <end position="1634"/>
    </location>
</feature>
<feature type="compositionally biased region" description="Basic and acidic residues" evidence="1">
    <location>
        <begin position="958"/>
        <end position="1000"/>
    </location>
</feature>
<dbReference type="VEuPathDB" id="CryptoDB:Cvel_29846"/>
<feature type="compositionally biased region" description="Basic and acidic residues" evidence="1">
    <location>
        <begin position="263"/>
        <end position="275"/>
    </location>
</feature>
<feature type="compositionally biased region" description="Acidic residues" evidence="1">
    <location>
        <begin position="374"/>
        <end position="385"/>
    </location>
</feature>
<protein>
    <submittedName>
        <fullName evidence="2">Uncharacterized protein</fullName>
    </submittedName>
</protein>
<organism evidence="2">
    <name type="scientific">Chromera velia CCMP2878</name>
    <dbReference type="NCBI Taxonomy" id="1169474"/>
    <lineage>
        <taxon>Eukaryota</taxon>
        <taxon>Sar</taxon>
        <taxon>Alveolata</taxon>
        <taxon>Colpodellida</taxon>
        <taxon>Chromeraceae</taxon>
        <taxon>Chromera</taxon>
    </lineage>
</organism>
<feature type="compositionally biased region" description="Basic and acidic residues" evidence="1">
    <location>
        <begin position="457"/>
        <end position="466"/>
    </location>
</feature>
<feature type="compositionally biased region" description="Polar residues" evidence="1">
    <location>
        <begin position="1288"/>
        <end position="1300"/>
    </location>
</feature>
<accession>A0A0G4HPK1</accession>
<sequence>MSARASETLKETAAMQGSNCSALNALSGKVRPLSWFDRKESFGNRGRTSHFAQEGAKSASFACLRDVEDWLKRRPSRSPRSLIRNLPKSVCPSKVKRGGSLPAAPRKDKNHALPPYLKVSKREGVSSATSQFPLGSSVDLEKDFQERWLRGALGALESFANLESDTEDIPQTHGTQQKGGKFRAGSRSDSFLAAALAQEEEAVYGLGESFVSDDNQRMEGVLRPPSNRIAIRGSNESVDTGQQYVPRERPPRTAESEYIESSSWRKAEEEEGRPSEWADAMRQMEMDEAAEINGLETVSALSPPRPADLGSPQSELGWALPSSAVECLEGLDGHGDERGLLGLPGNREHHGKGCVRFGGEEHASARPSVGREDYLEEGDEGEEEVWNPQFLVHHSSTKTPYFGQSHEGSARSSLSPLGREGRFSSREVGRRRSSEAEGLLPSSSQMKSPAEGLKMQRRSETEEDKQNIQSWEGRTQEYVLNQKKNGSALSFCVPKPSDDQDPPFTLSCEIRARQHPSGSPTSSLSIVPPEPPLTGGSFDKRNTKGSVRQSNEDPHLGTMEDYSSQGGKKKFFSSPSHPHKSSSITAKKHPPTLETSEKRNTEEGTETQTIKAPTGISTQDQAQPNALQRFSLPPGVPPLALRQRHPGDWEGARRVQRSRSFGGPSMACGGMKPIAEETELELQKEAYEPRAAQTEKDKENDKSGTGPGSVSSQVTKPLRERVGASLSVPPTATQSQQKAYRRQSAPIALSPEQIEKALQEAASFSPPLRNRSLQANKEKEKETAVAQAPPSASTKTVTAPSKTAKEPSPLQITQTADAKLQKKTKDSTTASAEKPQIPQTSSPTHPSASTRRKASEGTIPLHQQPTESLRRASMPAQLKSHNGDSASPSNPPVSLLGKSAFDSSQAERRKSSSLNTKETSTSSPPGAPLPPKGRPSNLGEIRKDKSRSEQQGLVEKGGSTRKEKEGVKTAQGKKEASAVTEDRKQGWRKSERDTHRDRDLQDLRDELANLRRALSVSFSAPPNIPSSAQKSDADLSPPFPPSVSLSASIEALQRALSEADADRRSLREQLRVESQRTRAAEAATERMRRQSVASETEENRTGTDAKSRGAKERESLEDDESSRLKSEVREWREAAELASAEVDLLRDEASRLLKEREEGERERTKLMLRLSRAETECRLLSLEKAKEREMFRRASEIADAHLAHEASKSERWRLRAGQLSDEASSSKSEKEALLRTVSELALELRALSSPSSSGEKGGMRSRPSSLPPSAPADAQSSGSPSLAASHSTNMNPQNATQQERMPSGSLASSAALHSSRASDTVHLSSTIQQGGDRVHEGHAVSRASQGSDRGDEIRMSIGEGKVEEQNQDPEETSEGWGEDGEWRPRGRQLPLLRGVSLSAVAACSIGSEGCFCSLTVVSTADGRQESETKLIILTVNAGKPERFLRFVPDSDSFRRRDSLSQSGSSLSLSMPLGVPSSNDARGGHGDNDFCGHVSLEDVQKHSSWDGSKGTIAVKRSPSSSSSASEEHSRVLVFSGIDEGFLRALLLLTRDAVEAFRQTPHGEAKTGEGGERSGDGAASASAGGRAALFGERFSLQRRSTQSLHRALKQGFDLRNSSGSEGGSAQSGGVDLSSDR</sequence>
<evidence type="ECO:0000313" key="2">
    <source>
        <dbReference type="EMBL" id="CEM46163.1"/>
    </source>
</evidence>
<feature type="region of interest" description="Disordered" evidence="1">
    <location>
        <begin position="1501"/>
        <end position="1527"/>
    </location>
</feature>
<feature type="compositionally biased region" description="Polar residues" evidence="1">
    <location>
        <begin position="406"/>
        <end position="415"/>
    </location>
</feature>
<feature type="region of interest" description="Disordered" evidence="1">
    <location>
        <begin position="1245"/>
        <end position="1383"/>
    </location>
</feature>
<feature type="compositionally biased region" description="Basic and acidic residues" evidence="1">
    <location>
        <begin position="1060"/>
        <end position="1088"/>
    </location>
</feature>
<feature type="compositionally biased region" description="Basic and acidic residues" evidence="1">
    <location>
        <begin position="358"/>
        <end position="373"/>
    </location>
</feature>
<feature type="compositionally biased region" description="Basic and acidic residues" evidence="1">
    <location>
        <begin position="1559"/>
        <end position="1573"/>
    </location>
</feature>
<feature type="compositionally biased region" description="Polar residues" evidence="1">
    <location>
        <begin position="1016"/>
        <end position="1030"/>
    </location>
</feature>
<feature type="compositionally biased region" description="Low complexity" evidence="1">
    <location>
        <begin position="1303"/>
        <end position="1318"/>
    </location>
</feature>
<feature type="region of interest" description="Disordered" evidence="1">
    <location>
        <begin position="1453"/>
        <end position="1485"/>
    </location>
</feature>
<dbReference type="EMBL" id="CDMZ01003383">
    <property type="protein sequence ID" value="CEM46163.1"/>
    <property type="molecule type" value="Genomic_DNA"/>
</dbReference>
<feature type="compositionally biased region" description="Basic and acidic residues" evidence="1">
    <location>
        <begin position="1097"/>
        <end position="1114"/>
    </location>
</feature>
<feature type="region of interest" description="Disordered" evidence="1">
    <location>
        <begin position="231"/>
        <end position="275"/>
    </location>
</feature>
<feature type="compositionally biased region" description="Low complexity" evidence="1">
    <location>
        <begin position="1271"/>
        <end position="1287"/>
    </location>
</feature>
<feature type="compositionally biased region" description="Low complexity" evidence="1">
    <location>
        <begin position="1459"/>
        <end position="1477"/>
    </location>
</feature>
<feature type="compositionally biased region" description="Polar residues" evidence="1">
    <location>
        <begin position="234"/>
        <end position="243"/>
    </location>
</feature>
<feature type="compositionally biased region" description="Basic and acidic residues" evidence="1">
    <location>
        <begin position="681"/>
        <end position="702"/>
    </location>
</feature>
<feature type="compositionally biased region" description="Polar residues" evidence="1">
    <location>
        <begin position="879"/>
        <end position="888"/>
    </location>
</feature>
<evidence type="ECO:0000256" key="1">
    <source>
        <dbReference type="SAM" id="MobiDB-lite"/>
    </source>
</evidence>
<feature type="compositionally biased region" description="Polar residues" evidence="1">
    <location>
        <begin position="728"/>
        <end position="738"/>
    </location>
</feature>
<reference evidence="2" key="1">
    <citation type="submission" date="2014-11" db="EMBL/GenBank/DDBJ databases">
        <authorList>
            <person name="Otto D Thomas"/>
            <person name="Naeem Raeece"/>
        </authorList>
    </citation>
    <scope>NUCLEOTIDE SEQUENCE</scope>
</reference>
<feature type="compositionally biased region" description="Polar residues" evidence="1">
    <location>
        <begin position="827"/>
        <end position="849"/>
    </location>
</feature>
<feature type="compositionally biased region" description="Acidic residues" evidence="1">
    <location>
        <begin position="1365"/>
        <end position="1379"/>
    </location>
</feature>
<feature type="region of interest" description="Disordered" evidence="1">
    <location>
        <begin position="352"/>
        <end position="476"/>
    </location>
</feature>
<feature type="compositionally biased region" description="Polar residues" evidence="1">
    <location>
        <begin position="516"/>
        <end position="525"/>
    </location>
</feature>
<feature type="compositionally biased region" description="Basic and acidic residues" evidence="1">
    <location>
        <begin position="246"/>
        <end position="255"/>
    </location>
</feature>
<feature type="region of interest" description="Disordered" evidence="1">
    <location>
        <begin position="488"/>
        <end position="1000"/>
    </location>
</feature>
<proteinExistence type="predicted"/>
<feature type="compositionally biased region" description="Basic and acidic residues" evidence="1">
    <location>
        <begin position="1348"/>
        <end position="1364"/>
    </location>
</feature>
<feature type="compositionally biased region" description="Polar residues" evidence="1">
    <location>
        <begin position="467"/>
        <end position="476"/>
    </location>
</feature>
<feature type="compositionally biased region" description="Polar residues" evidence="1">
    <location>
        <begin position="606"/>
        <end position="628"/>
    </location>
</feature>
<name>A0A0G4HPK1_9ALVE</name>
<feature type="region of interest" description="Disordered" evidence="1">
    <location>
        <begin position="1016"/>
        <end position="1128"/>
    </location>
</feature>
<feature type="compositionally biased region" description="Polar residues" evidence="1">
    <location>
        <begin position="790"/>
        <end position="801"/>
    </location>
</feature>
<feature type="region of interest" description="Disordered" evidence="1">
    <location>
        <begin position="1557"/>
        <end position="1582"/>
    </location>
</feature>
<feature type="compositionally biased region" description="Basic and acidic residues" evidence="1">
    <location>
        <begin position="419"/>
        <end position="435"/>
    </location>
</feature>
<gene>
    <name evidence="2" type="ORF">Cvel_29846</name>
</gene>